<dbReference type="Proteomes" id="UP001627154">
    <property type="component" value="Unassembled WGS sequence"/>
</dbReference>
<name>A0ABD2VUM6_9HYME</name>
<organism evidence="1 2">
    <name type="scientific">Trichogramma kaykai</name>
    <dbReference type="NCBI Taxonomy" id="54128"/>
    <lineage>
        <taxon>Eukaryota</taxon>
        <taxon>Metazoa</taxon>
        <taxon>Ecdysozoa</taxon>
        <taxon>Arthropoda</taxon>
        <taxon>Hexapoda</taxon>
        <taxon>Insecta</taxon>
        <taxon>Pterygota</taxon>
        <taxon>Neoptera</taxon>
        <taxon>Endopterygota</taxon>
        <taxon>Hymenoptera</taxon>
        <taxon>Apocrita</taxon>
        <taxon>Proctotrupomorpha</taxon>
        <taxon>Chalcidoidea</taxon>
        <taxon>Trichogrammatidae</taxon>
        <taxon>Trichogramma</taxon>
    </lineage>
</organism>
<reference evidence="1 2" key="1">
    <citation type="journal article" date="2024" name="bioRxiv">
        <title>A reference genome for Trichogramma kaykai: A tiny desert-dwelling parasitoid wasp with competing sex-ratio distorters.</title>
        <authorList>
            <person name="Culotta J."/>
            <person name="Lindsey A.R."/>
        </authorList>
    </citation>
    <scope>NUCLEOTIDE SEQUENCE [LARGE SCALE GENOMIC DNA]</scope>
    <source>
        <strain evidence="1 2">KSX58</strain>
    </source>
</reference>
<protein>
    <submittedName>
        <fullName evidence="1">Uncharacterized protein</fullName>
    </submittedName>
</protein>
<evidence type="ECO:0000313" key="2">
    <source>
        <dbReference type="Proteomes" id="UP001627154"/>
    </source>
</evidence>
<gene>
    <name evidence="1" type="ORF">TKK_019947</name>
</gene>
<dbReference type="EMBL" id="JBJJXI010000175">
    <property type="protein sequence ID" value="KAL3384353.1"/>
    <property type="molecule type" value="Genomic_DNA"/>
</dbReference>
<accession>A0ABD2VUM6</accession>
<dbReference type="AlphaFoldDB" id="A0ABD2VUM6"/>
<keyword evidence="2" id="KW-1185">Reference proteome</keyword>
<sequence length="101" mass="11383">MLTKLFRAHTPEVVTYSSSSRACSANRNALVSWLIRGEAHEHSQQLSMKATSLFPARILETARRGRVHMHAQRTSSPALTSHQLTHHNTCIAMHARTDHNM</sequence>
<evidence type="ECO:0000313" key="1">
    <source>
        <dbReference type="EMBL" id="KAL3384353.1"/>
    </source>
</evidence>
<comment type="caution">
    <text evidence="1">The sequence shown here is derived from an EMBL/GenBank/DDBJ whole genome shotgun (WGS) entry which is preliminary data.</text>
</comment>
<proteinExistence type="predicted"/>